<name>A0ABR8QB00_9CELL</name>
<comment type="caution">
    <text evidence="6">The sequence shown here is derived from an EMBL/GenBank/DDBJ whole genome shotgun (WGS) entry which is preliminary data.</text>
</comment>
<dbReference type="InterPro" id="IPR000843">
    <property type="entry name" value="HTH_LacI"/>
</dbReference>
<evidence type="ECO:0000256" key="3">
    <source>
        <dbReference type="ARBA" id="ARBA00023163"/>
    </source>
</evidence>
<dbReference type="PROSITE" id="PS50932">
    <property type="entry name" value="HTH_LACI_2"/>
    <property type="match status" value="1"/>
</dbReference>
<dbReference type="EMBL" id="JACSQV010000002">
    <property type="protein sequence ID" value="MBD7917454.1"/>
    <property type="molecule type" value="Genomic_DNA"/>
</dbReference>
<dbReference type="InterPro" id="IPR028082">
    <property type="entry name" value="Peripla_BP_I"/>
</dbReference>
<dbReference type="PANTHER" id="PTHR30146:SF155">
    <property type="entry name" value="ALANINE RACEMASE"/>
    <property type="match status" value="1"/>
</dbReference>
<evidence type="ECO:0000313" key="6">
    <source>
        <dbReference type="EMBL" id="MBD7917454.1"/>
    </source>
</evidence>
<dbReference type="SUPFAM" id="SSF53822">
    <property type="entry name" value="Periplasmic binding protein-like I"/>
    <property type="match status" value="1"/>
</dbReference>
<dbReference type="Gene3D" id="1.10.260.40">
    <property type="entry name" value="lambda repressor-like DNA-binding domains"/>
    <property type="match status" value="1"/>
</dbReference>
<gene>
    <name evidence="6" type="ORF">H9657_04065</name>
</gene>
<evidence type="ECO:0000256" key="4">
    <source>
        <dbReference type="SAM" id="MobiDB-lite"/>
    </source>
</evidence>
<feature type="domain" description="HTH lacI-type" evidence="5">
    <location>
        <begin position="8"/>
        <end position="62"/>
    </location>
</feature>
<dbReference type="InterPro" id="IPR010982">
    <property type="entry name" value="Lambda_DNA-bd_dom_sf"/>
</dbReference>
<dbReference type="Pfam" id="PF00356">
    <property type="entry name" value="LacI"/>
    <property type="match status" value="1"/>
</dbReference>
<dbReference type="CDD" id="cd01392">
    <property type="entry name" value="HTH_LacI"/>
    <property type="match status" value="1"/>
</dbReference>
<dbReference type="SUPFAM" id="SSF47413">
    <property type="entry name" value="lambda repressor-like DNA-binding domains"/>
    <property type="match status" value="1"/>
</dbReference>
<protein>
    <submittedName>
        <fullName evidence="6">LacI family DNA-binding transcriptional regulator</fullName>
    </submittedName>
</protein>
<dbReference type="Proteomes" id="UP000604241">
    <property type="component" value="Unassembled WGS sequence"/>
</dbReference>
<evidence type="ECO:0000256" key="2">
    <source>
        <dbReference type="ARBA" id="ARBA00023125"/>
    </source>
</evidence>
<dbReference type="Pfam" id="PF13377">
    <property type="entry name" value="Peripla_BP_3"/>
    <property type="match status" value="1"/>
</dbReference>
<reference evidence="6 7" key="1">
    <citation type="submission" date="2020-08" db="EMBL/GenBank/DDBJ databases">
        <title>A Genomic Blueprint of the Chicken Gut Microbiome.</title>
        <authorList>
            <person name="Gilroy R."/>
            <person name="Ravi A."/>
            <person name="Getino M."/>
            <person name="Pursley I."/>
            <person name="Horton D.L."/>
            <person name="Alikhan N.-F."/>
            <person name="Baker D."/>
            <person name="Gharbi K."/>
            <person name="Hall N."/>
            <person name="Watson M."/>
            <person name="Adriaenssens E.M."/>
            <person name="Foster-Nyarko E."/>
            <person name="Jarju S."/>
            <person name="Secka A."/>
            <person name="Antonio M."/>
            <person name="Oren A."/>
            <person name="Chaudhuri R."/>
            <person name="La Ragione R.M."/>
            <person name="Hildebrand F."/>
            <person name="Pallen M.J."/>
        </authorList>
    </citation>
    <scope>NUCLEOTIDE SEQUENCE [LARGE SCALE GENOMIC DNA]</scope>
    <source>
        <strain evidence="6 7">Sa3CUA2</strain>
    </source>
</reference>
<dbReference type="SMART" id="SM00354">
    <property type="entry name" value="HTH_LACI"/>
    <property type="match status" value="1"/>
</dbReference>
<organism evidence="6 7">
    <name type="scientific">Cellulomonas avistercoris</name>
    <dbReference type="NCBI Taxonomy" id="2762242"/>
    <lineage>
        <taxon>Bacteria</taxon>
        <taxon>Bacillati</taxon>
        <taxon>Actinomycetota</taxon>
        <taxon>Actinomycetes</taxon>
        <taxon>Micrococcales</taxon>
        <taxon>Cellulomonadaceae</taxon>
        <taxon>Cellulomonas</taxon>
    </lineage>
</organism>
<evidence type="ECO:0000259" key="5">
    <source>
        <dbReference type="PROSITE" id="PS50932"/>
    </source>
</evidence>
<evidence type="ECO:0000313" key="7">
    <source>
        <dbReference type="Proteomes" id="UP000604241"/>
    </source>
</evidence>
<sequence length="342" mass="36475">MGPMAGRVTIGDLAQRLGLSKASVSYALNGQPGVSEQTRARVLALARELQWYPSSSARTLSGARTGIVGLVLSRDPDLLGTEPYYMLVLSGIEAELIDAEYGLLLRMVGSEPGRDLPVYERWAGERRVDGVMLFDQRRDDPRIPLLRDLGLPAVLNGAAEPGSVLPTVVPDEHGDARQVVELLHGLGHRWIGHLSGPSGLLHEERRELLLRAAAAPAGIEVESIRGDYTMGTAERLIGERLRRGPGPTAWVASNDVMALGAVRAAARAGVDVPGRLSVVSWDDSLLCEIGAPPITALDRHPRDFGRRCARALLAEIAGTPDDGAGARPSELRVRSSTGPAAP</sequence>
<dbReference type="GO" id="GO:0003677">
    <property type="term" value="F:DNA binding"/>
    <property type="evidence" value="ECO:0007669"/>
    <property type="project" value="UniProtKB-KW"/>
</dbReference>
<proteinExistence type="predicted"/>
<dbReference type="InterPro" id="IPR046335">
    <property type="entry name" value="LacI/GalR-like_sensor"/>
</dbReference>
<keyword evidence="7" id="KW-1185">Reference proteome</keyword>
<accession>A0ABR8QB00</accession>
<keyword evidence="3" id="KW-0804">Transcription</keyword>
<dbReference type="Gene3D" id="3.40.50.2300">
    <property type="match status" value="2"/>
</dbReference>
<keyword evidence="2 6" id="KW-0238">DNA-binding</keyword>
<keyword evidence="1" id="KW-0805">Transcription regulation</keyword>
<feature type="region of interest" description="Disordered" evidence="4">
    <location>
        <begin position="318"/>
        <end position="342"/>
    </location>
</feature>
<dbReference type="PANTHER" id="PTHR30146">
    <property type="entry name" value="LACI-RELATED TRANSCRIPTIONAL REPRESSOR"/>
    <property type="match status" value="1"/>
</dbReference>
<evidence type="ECO:0000256" key="1">
    <source>
        <dbReference type="ARBA" id="ARBA00023015"/>
    </source>
</evidence>